<gene>
    <name evidence="2" type="ORF">AAF712_012436</name>
</gene>
<evidence type="ECO:0000313" key="2">
    <source>
        <dbReference type="EMBL" id="KAL0060793.1"/>
    </source>
</evidence>
<evidence type="ECO:0000256" key="1">
    <source>
        <dbReference type="SAM" id="MobiDB-lite"/>
    </source>
</evidence>
<feature type="compositionally biased region" description="Acidic residues" evidence="1">
    <location>
        <begin position="412"/>
        <end position="423"/>
    </location>
</feature>
<dbReference type="Gene3D" id="3.80.10.10">
    <property type="entry name" value="Ribonuclease Inhibitor"/>
    <property type="match status" value="1"/>
</dbReference>
<organism evidence="2 3">
    <name type="scientific">Marasmius tenuissimus</name>
    <dbReference type="NCBI Taxonomy" id="585030"/>
    <lineage>
        <taxon>Eukaryota</taxon>
        <taxon>Fungi</taxon>
        <taxon>Dikarya</taxon>
        <taxon>Basidiomycota</taxon>
        <taxon>Agaricomycotina</taxon>
        <taxon>Agaricomycetes</taxon>
        <taxon>Agaricomycetidae</taxon>
        <taxon>Agaricales</taxon>
        <taxon>Marasmiineae</taxon>
        <taxon>Marasmiaceae</taxon>
        <taxon>Marasmius</taxon>
    </lineage>
</organism>
<comment type="caution">
    <text evidence="2">The sequence shown here is derived from an EMBL/GenBank/DDBJ whole genome shotgun (WGS) entry which is preliminary data.</text>
</comment>
<feature type="region of interest" description="Disordered" evidence="1">
    <location>
        <begin position="404"/>
        <end position="423"/>
    </location>
</feature>
<accession>A0ABR2ZHL5</accession>
<reference evidence="2 3" key="1">
    <citation type="submission" date="2024-05" db="EMBL/GenBank/DDBJ databases">
        <title>A draft genome resource for the thread blight pathogen Marasmius tenuissimus strain MS-2.</title>
        <authorList>
            <person name="Yulfo-Soto G.E."/>
            <person name="Baruah I.K."/>
            <person name="Amoako-Attah I."/>
            <person name="Bukari Y."/>
            <person name="Meinhardt L.W."/>
            <person name="Bailey B.A."/>
            <person name="Cohen S.P."/>
        </authorList>
    </citation>
    <scope>NUCLEOTIDE SEQUENCE [LARGE SCALE GENOMIC DNA]</scope>
    <source>
        <strain evidence="2 3">MS-2</strain>
    </source>
</reference>
<dbReference type="InterPro" id="IPR032675">
    <property type="entry name" value="LRR_dom_sf"/>
</dbReference>
<dbReference type="EMBL" id="JBBXMP010000161">
    <property type="protein sequence ID" value="KAL0060793.1"/>
    <property type="molecule type" value="Genomic_DNA"/>
</dbReference>
<keyword evidence="3" id="KW-1185">Reference proteome</keyword>
<proteinExistence type="predicted"/>
<evidence type="ECO:0000313" key="3">
    <source>
        <dbReference type="Proteomes" id="UP001437256"/>
    </source>
</evidence>
<name>A0ABR2ZHL5_9AGAR</name>
<dbReference type="Proteomes" id="UP001437256">
    <property type="component" value="Unassembled WGS sequence"/>
</dbReference>
<sequence>MDNNSSLHSPSVRTFIKGMFRNTITSSDRHIISRFLVDAEQEMKGYDTELNRLRIAIHLLETKRTGLKKSIDRCHSLLSPVHRLPVEILNEVLSIACEENELCSSSPPNVMKLSSVCGRWWEIIRSAPKLWSSITIRFVNWIGNFSTLEKLVRLFLKRSDTQLLKLQLNLSFTHAGQTGIDILPILHALHEHAARWRALSLDDPPPNFNLPPRQPSFPALRQLKIWDRHPDNFFSLFKNSPCLHTLDVAGNSAGHHAFDLPPHQITTLVVRETYVALVFRYFARFPALKTLRMYEIGFNHTSDPGNTEHHSSNTVTSITSEFDSQLAFDATFRLLTIPSLTSFHLCGSNESLYEWPIWDGVAVADFLSRSSCSITSLCLKNLPITADQTITLLEHIPTLVSLEIEERRRPDSEEDEDEELDAPESDSLAALIPNCIITRSFLQRLTVEHEVFHPSHPFLPLLTNITIAMREDDIAEKELFNAVASRWIPDSVQAKEIGVESLKSVTITFLEREGDSEERGWLKALECFRDAGLRLRVDA</sequence>
<protein>
    <recommendedName>
        <fullName evidence="4">F-box domain-containing protein</fullName>
    </recommendedName>
</protein>
<dbReference type="SUPFAM" id="SSF52047">
    <property type="entry name" value="RNI-like"/>
    <property type="match status" value="1"/>
</dbReference>
<dbReference type="Gene3D" id="1.20.1280.50">
    <property type="match status" value="1"/>
</dbReference>
<evidence type="ECO:0008006" key="4">
    <source>
        <dbReference type="Google" id="ProtNLM"/>
    </source>
</evidence>